<proteinExistence type="predicted"/>
<evidence type="ECO:0000313" key="3">
    <source>
        <dbReference type="Proteomes" id="UP000321938"/>
    </source>
</evidence>
<dbReference type="STRING" id="1123037.GCA_000425305_03354"/>
<accession>A0A5C7B6S5</accession>
<keyword evidence="3" id="KW-1185">Reference proteome</keyword>
<dbReference type="EMBL" id="VOSB01000017">
    <property type="protein sequence ID" value="TXE16524.1"/>
    <property type="molecule type" value="Genomic_DNA"/>
</dbReference>
<feature type="signal peptide" evidence="1">
    <location>
        <begin position="1"/>
        <end position="22"/>
    </location>
</feature>
<protein>
    <recommendedName>
        <fullName evidence="4">Carboxypeptidase-like regulatory domain-containing protein</fullName>
    </recommendedName>
</protein>
<gene>
    <name evidence="2" type="ORF">ES692_12155</name>
</gene>
<evidence type="ECO:0000256" key="1">
    <source>
        <dbReference type="SAM" id="SignalP"/>
    </source>
</evidence>
<feature type="chain" id="PRO_5023116977" description="Carboxypeptidase-like regulatory domain-containing protein" evidence="1">
    <location>
        <begin position="23"/>
        <end position="266"/>
    </location>
</feature>
<evidence type="ECO:0008006" key="4">
    <source>
        <dbReference type="Google" id="ProtNLM"/>
    </source>
</evidence>
<sequence>MKTIKNISVLFLMLLSCSYSDAQTIDLKGKVIASSDLGSIHILNITAQEFTITKSTGEFFVSARLNDTILISSIQYIPQNIVITEIILKLEFLSITLEDRVNELDEVVVGKVLTGDLLLDVGNNDAKRDINFYDVGIPGYTGKPKTQKERRLYEADAGKSVIIAPLFISINVHKILNKISGRTKKLKNAVQLEEQFNCMDKVKSKFSNLLFANYELEDHLKSDFFYYVAEDPKFERLCKSDIDFEIYEFLLQKLYLTNVEKIESKD</sequence>
<keyword evidence="1" id="KW-0732">Signal</keyword>
<dbReference type="AlphaFoldDB" id="A0A5C7B6S5"/>
<reference evidence="2 3" key="1">
    <citation type="submission" date="2019-08" db="EMBL/GenBank/DDBJ databases">
        <title>Genome of Psychroserpens burtonensis ACAM 167.</title>
        <authorList>
            <person name="Bowman J.P."/>
        </authorList>
    </citation>
    <scope>NUCLEOTIDE SEQUENCE [LARGE SCALE GENOMIC DNA]</scope>
    <source>
        <strain evidence="2 3">ACAM 167</strain>
    </source>
</reference>
<dbReference type="OrthoDB" id="1427655at2"/>
<evidence type="ECO:0000313" key="2">
    <source>
        <dbReference type="EMBL" id="TXE16524.1"/>
    </source>
</evidence>
<name>A0A5C7B6S5_9FLAO</name>
<comment type="caution">
    <text evidence="2">The sequence shown here is derived from an EMBL/GenBank/DDBJ whole genome shotgun (WGS) entry which is preliminary data.</text>
</comment>
<dbReference type="RefSeq" id="WP_028873016.1">
    <property type="nucleotide sequence ID" value="NZ_VOSB01000017.1"/>
</dbReference>
<organism evidence="2 3">
    <name type="scientific">Psychroserpens burtonensis</name>
    <dbReference type="NCBI Taxonomy" id="49278"/>
    <lineage>
        <taxon>Bacteria</taxon>
        <taxon>Pseudomonadati</taxon>
        <taxon>Bacteroidota</taxon>
        <taxon>Flavobacteriia</taxon>
        <taxon>Flavobacteriales</taxon>
        <taxon>Flavobacteriaceae</taxon>
        <taxon>Psychroserpens</taxon>
    </lineage>
</organism>
<dbReference type="Proteomes" id="UP000321938">
    <property type="component" value="Unassembled WGS sequence"/>
</dbReference>
<dbReference type="PROSITE" id="PS51257">
    <property type="entry name" value="PROKAR_LIPOPROTEIN"/>
    <property type="match status" value="1"/>
</dbReference>